<feature type="signal peptide" evidence="1">
    <location>
        <begin position="1"/>
        <end position="27"/>
    </location>
</feature>
<protein>
    <recommendedName>
        <fullName evidence="4">Secreted protein</fullName>
    </recommendedName>
</protein>
<evidence type="ECO:0000256" key="1">
    <source>
        <dbReference type="SAM" id="SignalP"/>
    </source>
</evidence>
<dbReference type="EMBL" id="FJUX01000136">
    <property type="protein sequence ID" value="CZT11102.1"/>
    <property type="molecule type" value="Genomic_DNA"/>
</dbReference>
<accession>A0A1E1LKQ8</accession>
<sequence>MKFFTIIWQYLLLATCFFFVGVGFTNAASTDHGLNITDQSMNTPLFNLLPLNVTQYFKIAELVITGDINGIKLNHTGHIEKVLFDLGKEFKSFNLTASNNKLLAEIEAREEAYRTETTCLPIKGMNWAMAKSIPIAAAIKRLLQGNMVCSVPGRTCVRLACINGSAIWLCNNNEYGISHPCSQFADFAQAIKDICGPQGSQQGEKMFGGQAYDSNNWYLLIMATSHC</sequence>
<dbReference type="AlphaFoldDB" id="A0A1E1LKQ8"/>
<keyword evidence="3" id="KW-1185">Reference proteome</keyword>
<evidence type="ECO:0000313" key="3">
    <source>
        <dbReference type="Proteomes" id="UP000178912"/>
    </source>
</evidence>
<evidence type="ECO:0000313" key="2">
    <source>
        <dbReference type="EMBL" id="CZT11102.1"/>
    </source>
</evidence>
<name>A0A1E1LKQ8_9HELO</name>
<reference evidence="3" key="1">
    <citation type="submission" date="2016-03" db="EMBL/GenBank/DDBJ databases">
        <authorList>
            <person name="Guldener U."/>
        </authorList>
    </citation>
    <scope>NUCLEOTIDE SEQUENCE [LARGE SCALE GENOMIC DNA]</scope>
    <source>
        <strain evidence="3">04CH-RAC-A.6.1</strain>
    </source>
</reference>
<organism evidence="2 3">
    <name type="scientific">Rhynchosporium agropyri</name>
    <dbReference type="NCBI Taxonomy" id="914238"/>
    <lineage>
        <taxon>Eukaryota</taxon>
        <taxon>Fungi</taxon>
        <taxon>Dikarya</taxon>
        <taxon>Ascomycota</taxon>
        <taxon>Pezizomycotina</taxon>
        <taxon>Leotiomycetes</taxon>
        <taxon>Helotiales</taxon>
        <taxon>Ploettnerulaceae</taxon>
        <taxon>Rhynchosporium</taxon>
    </lineage>
</organism>
<dbReference type="OrthoDB" id="3466524at2759"/>
<dbReference type="Proteomes" id="UP000178912">
    <property type="component" value="Unassembled WGS sequence"/>
</dbReference>
<proteinExistence type="predicted"/>
<gene>
    <name evidence="2" type="ORF">RAG0_15355</name>
</gene>
<keyword evidence="1" id="KW-0732">Signal</keyword>
<feature type="chain" id="PRO_5009447308" description="Secreted protein" evidence="1">
    <location>
        <begin position="28"/>
        <end position="227"/>
    </location>
</feature>
<evidence type="ECO:0008006" key="4">
    <source>
        <dbReference type="Google" id="ProtNLM"/>
    </source>
</evidence>